<keyword evidence="1" id="KW-0732">Signal</keyword>
<dbReference type="SUPFAM" id="SSF109998">
    <property type="entry name" value="Triger factor/SurA peptide-binding domain-like"/>
    <property type="match status" value="1"/>
</dbReference>
<keyword evidence="5" id="KW-1185">Reference proteome</keyword>
<dbReference type="EMBL" id="CP030850">
    <property type="protein sequence ID" value="AXE17077.1"/>
    <property type="molecule type" value="Genomic_DNA"/>
</dbReference>
<proteinExistence type="predicted"/>
<dbReference type="PANTHER" id="PTHR47637:SF1">
    <property type="entry name" value="CHAPERONE SURA"/>
    <property type="match status" value="1"/>
</dbReference>
<dbReference type="InterPro" id="IPR046357">
    <property type="entry name" value="PPIase_dom_sf"/>
</dbReference>
<dbReference type="InterPro" id="IPR050280">
    <property type="entry name" value="OMP_Chaperone_SurA"/>
</dbReference>
<dbReference type="InterPro" id="IPR027304">
    <property type="entry name" value="Trigger_fact/SurA_dom_sf"/>
</dbReference>
<dbReference type="SUPFAM" id="SSF54534">
    <property type="entry name" value="FKBP-like"/>
    <property type="match status" value="2"/>
</dbReference>
<reference evidence="4 5" key="1">
    <citation type="submission" date="2018-07" db="EMBL/GenBank/DDBJ databases">
        <title>Genome sequencing of Runella.</title>
        <authorList>
            <person name="Baek M.-G."/>
            <person name="Yi H."/>
        </authorList>
    </citation>
    <scope>NUCLEOTIDE SEQUENCE [LARGE SCALE GENOMIC DNA]</scope>
    <source>
        <strain evidence="4 5">HYN0085</strain>
    </source>
</reference>
<gene>
    <name evidence="4" type="ORF">DR864_04665</name>
</gene>
<dbReference type="Gene3D" id="1.10.4030.10">
    <property type="entry name" value="Porin chaperone SurA, peptide-binding domain"/>
    <property type="match status" value="1"/>
</dbReference>
<dbReference type="InterPro" id="IPR000297">
    <property type="entry name" value="PPIase_PpiC"/>
</dbReference>
<dbReference type="Gene3D" id="3.10.50.40">
    <property type="match status" value="2"/>
</dbReference>
<protein>
    <submittedName>
        <fullName evidence="4">Peptidylprolyl isomerase</fullName>
    </submittedName>
</protein>
<feature type="domain" description="PpiC" evidence="3">
    <location>
        <begin position="186"/>
        <end position="286"/>
    </location>
</feature>
<dbReference type="Proteomes" id="UP000251993">
    <property type="component" value="Chromosome"/>
</dbReference>
<keyword evidence="2" id="KW-0697">Rotamase</keyword>
<feature type="domain" description="PpiC" evidence="3">
    <location>
        <begin position="289"/>
        <end position="386"/>
    </location>
</feature>
<evidence type="ECO:0000256" key="2">
    <source>
        <dbReference type="PROSITE-ProRule" id="PRU00278"/>
    </source>
</evidence>
<organism evidence="4 5">
    <name type="scientific">Runella rosea</name>
    <dbReference type="NCBI Taxonomy" id="2259595"/>
    <lineage>
        <taxon>Bacteria</taxon>
        <taxon>Pseudomonadati</taxon>
        <taxon>Bacteroidota</taxon>
        <taxon>Cytophagia</taxon>
        <taxon>Cytophagales</taxon>
        <taxon>Spirosomataceae</taxon>
        <taxon>Runella</taxon>
    </lineage>
</organism>
<evidence type="ECO:0000259" key="3">
    <source>
        <dbReference type="PROSITE" id="PS50198"/>
    </source>
</evidence>
<keyword evidence="2 4" id="KW-0413">Isomerase</keyword>
<dbReference type="PANTHER" id="PTHR47637">
    <property type="entry name" value="CHAPERONE SURA"/>
    <property type="match status" value="1"/>
</dbReference>
<dbReference type="KEGG" id="run:DR864_04665"/>
<evidence type="ECO:0000313" key="4">
    <source>
        <dbReference type="EMBL" id="AXE17077.1"/>
    </source>
</evidence>
<dbReference type="GO" id="GO:0003755">
    <property type="term" value="F:peptidyl-prolyl cis-trans isomerase activity"/>
    <property type="evidence" value="ECO:0007669"/>
    <property type="project" value="UniProtKB-KW"/>
</dbReference>
<name>A0A344TEK6_9BACT</name>
<dbReference type="AlphaFoldDB" id="A0A344TEK6"/>
<dbReference type="RefSeq" id="WP_114065863.1">
    <property type="nucleotide sequence ID" value="NZ_CP030850.1"/>
</dbReference>
<sequence>MKRTFIQNPSYLSVLRSTLATLVLACIAFIGAQAQGKSTSLNKVVARVDNYYILRSELEEYMIQAQSQAQGQQAPTMCQALERLIVNKMLLAKAEIDSVIVEDKQIESQVAARMDYMAKRFGSEKNIIEAYGKSIEALKYELREPIKQEMIAEKMQSKITEAIKVTPNEVKKFFNSIPKDSLPYIPAEVEIGQIVRYAKVTKAQNDELRARLLDYKARVEKGEDFTSLASAYSEDLGSAQRGGDLGFAKRGDMLPEFEGASLKLKPNELSEPIETEYGLHLIQLLETRGAEYHARHILLRPDYNRMDMSAPKKVLDSLYNLIKTDTLKFEKVAKTWSEDKSTADAGGLLKDQQSGSSRLPLDASMDYGLFMMLDTMKVGTISAPMNYRTDDGKTAMRIIYYKSKVEPHTASLKDDFEKLSNIVLANKKTEAVDKWFKKAIEDVFIKVDPEFQGCKMMGINLQDN</sequence>
<evidence type="ECO:0000256" key="1">
    <source>
        <dbReference type="ARBA" id="ARBA00022729"/>
    </source>
</evidence>
<accession>A0A344TEK6</accession>
<dbReference type="PROSITE" id="PS50198">
    <property type="entry name" value="PPIC_PPIASE_2"/>
    <property type="match status" value="2"/>
</dbReference>
<dbReference type="Pfam" id="PF00639">
    <property type="entry name" value="Rotamase"/>
    <property type="match status" value="2"/>
</dbReference>
<evidence type="ECO:0000313" key="5">
    <source>
        <dbReference type="Proteomes" id="UP000251993"/>
    </source>
</evidence>
<dbReference type="OrthoDB" id="14196at2"/>